<dbReference type="PANTHER" id="PTHR38474">
    <property type="entry name" value="SLR0299 PROTEIN"/>
    <property type="match status" value="1"/>
</dbReference>
<accession>A0ABT4PJI1</accession>
<organism evidence="1 2">
    <name type="scientific">Phocaeicola acetigenes</name>
    <dbReference type="NCBI Taxonomy" id="3016083"/>
    <lineage>
        <taxon>Bacteria</taxon>
        <taxon>Pseudomonadati</taxon>
        <taxon>Bacteroidota</taxon>
        <taxon>Bacteroidia</taxon>
        <taxon>Bacteroidales</taxon>
        <taxon>Bacteroidaceae</taxon>
        <taxon>Phocaeicola</taxon>
    </lineage>
</organism>
<comment type="caution">
    <text evidence="1">The sequence shown here is derived from an EMBL/GenBank/DDBJ whole genome shotgun (WGS) entry which is preliminary data.</text>
</comment>
<protein>
    <submittedName>
        <fullName evidence="1">Chloramphenicol acetyltransferase</fullName>
    </submittedName>
</protein>
<dbReference type="Proteomes" id="UP001141933">
    <property type="component" value="Unassembled WGS sequence"/>
</dbReference>
<dbReference type="SUPFAM" id="SSF52777">
    <property type="entry name" value="CoA-dependent acyltransferases"/>
    <property type="match status" value="1"/>
</dbReference>
<evidence type="ECO:0000313" key="2">
    <source>
        <dbReference type="Proteomes" id="UP001141933"/>
    </source>
</evidence>
<keyword evidence="2" id="KW-1185">Reference proteome</keyword>
<dbReference type="InterPro" id="IPR001707">
    <property type="entry name" value="Cmp_AcTrfase"/>
</dbReference>
<dbReference type="PANTHER" id="PTHR38474:SF1">
    <property type="entry name" value="SLR0299 PROTEIN"/>
    <property type="match status" value="1"/>
</dbReference>
<sequence length="221" mass="25592">MKHLVDIDTWERKDNYLFFRDFANSWIAITSEVDCTEAYDAAKSTKRSFFLHYLYAVVRAANEIKEFRYRWDKHGQVVYHDTVDITTPIAVPGKTFYTVRIPYIEDFEAFYRNARHIIENIPTDGDPYGTDKQITEQGDFDVILLSATPKLYFTSITYTQYAPGHSLDYPLMNAGKAVRREGRLVMPLAMTVSHAFVDGAHVSLFFEKVEQYLKEVGKQSV</sequence>
<dbReference type="Pfam" id="PF00302">
    <property type="entry name" value="CAT"/>
    <property type="match status" value="1"/>
</dbReference>
<dbReference type="PIRSF" id="PIRSF000440">
    <property type="entry name" value="CAT"/>
    <property type="match status" value="1"/>
</dbReference>
<dbReference type="EMBL" id="JAPZVM010000010">
    <property type="protein sequence ID" value="MCZ8373216.1"/>
    <property type="molecule type" value="Genomic_DNA"/>
</dbReference>
<gene>
    <name evidence="1" type="ORF">O6P32_10945</name>
</gene>
<reference evidence="1" key="1">
    <citation type="submission" date="2022-12" db="EMBL/GenBank/DDBJ databases">
        <title>Phocaeicola acetigenes sp. nov., isolated feces from a healthy human.</title>
        <authorList>
            <person name="Do H."/>
            <person name="Ha Y.B."/>
            <person name="Kim J.-S."/>
            <person name="Suh M.K."/>
            <person name="Kim H.S."/>
            <person name="Lee J.-S."/>
        </authorList>
    </citation>
    <scope>NUCLEOTIDE SEQUENCE</scope>
    <source>
        <strain evidence="1">KGMB11183</strain>
    </source>
</reference>
<evidence type="ECO:0000313" key="1">
    <source>
        <dbReference type="EMBL" id="MCZ8373216.1"/>
    </source>
</evidence>
<name>A0ABT4PJI1_9BACT</name>
<dbReference type="SMART" id="SM01059">
    <property type="entry name" value="CAT"/>
    <property type="match status" value="1"/>
</dbReference>
<dbReference type="InterPro" id="IPR023213">
    <property type="entry name" value="CAT-like_dom_sf"/>
</dbReference>
<dbReference type="Gene3D" id="3.30.559.10">
    <property type="entry name" value="Chloramphenicol acetyltransferase-like domain"/>
    <property type="match status" value="1"/>
</dbReference>
<proteinExistence type="predicted"/>
<dbReference type="RefSeq" id="WP_269878543.1">
    <property type="nucleotide sequence ID" value="NZ_JAPZVM010000010.1"/>
</dbReference>